<dbReference type="GO" id="GO:0003774">
    <property type="term" value="F:cytoskeletal motor activity"/>
    <property type="evidence" value="ECO:0007669"/>
    <property type="project" value="InterPro"/>
</dbReference>
<sequence length="188" mass="20052">MRYLVCGALLLVPQIGLADDLYRPGNFAALASDRIARQIGDTLTVVVFEQTETSNTVKLDSQRNSQIGGSFAAGHVNESANLQLGGAANGGGGLQRSDRVVAQISVEVRQVLPNGDLVVGGRQQMRINGERTQIDLEGRVRQADIASDNRVLSSRIASARIFFEGRGFLAGSAKPGIVSRIFRFLGLG</sequence>
<evidence type="ECO:0000313" key="10">
    <source>
        <dbReference type="Proteomes" id="UP000058012"/>
    </source>
</evidence>
<dbReference type="Pfam" id="PF02107">
    <property type="entry name" value="FlgH"/>
    <property type="match status" value="1"/>
</dbReference>
<dbReference type="AlphaFoldDB" id="A0A124JT82"/>
<evidence type="ECO:0000256" key="1">
    <source>
        <dbReference type="ARBA" id="ARBA00002591"/>
    </source>
</evidence>
<keyword evidence="10" id="KW-1185">Reference proteome</keyword>
<organism evidence="9 10">
    <name type="scientific">Novosphingobium fuchskuhlense</name>
    <dbReference type="NCBI Taxonomy" id="1117702"/>
    <lineage>
        <taxon>Bacteria</taxon>
        <taxon>Pseudomonadati</taxon>
        <taxon>Pseudomonadota</taxon>
        <taxon>Alphaproteobacteria</taxon>
        <taxon>Sphingomonadales</taxon>
        <taxon>Sphingomonadaceae</taxon>
        <taxon>Novosphingobium</taxon>
    </lineage>
</organism>
<keyword evidence="8" id="KW-0998">Cell outer membrane</keyword>
<keyword evidence="6" id="KW-0472">Membrane</keyword>
<evidence type="ECO:0000256" key="7">
    <source>
        <dbReference type="ARBA" id="ARBA00023143"/>
    </source>
</evidence>
<name>A0A124JT82_9SPHN</name>
<evidence type="ECO:0000256" key="6">
    <source>
        <dbReference type="ARBA" id="ARBA00023136"/>
    </source>
</evidence>
<comment type="function">
    <text evidence="1">Assembles around the rod to form the L-ring and probably protects the motor/basal body from shearing forces during rotation.</text>
</comment>
<evidence type="ECO:0000256" key="3">
    <source>
        <dbReference type="ARBA" id="ARBA00004442"/>
    </source>
</evidence>
<dbReference type="GO" id="GO:0009427">
    <property type="term" value="C:bacterial-type flagellum basal body, distal rod, L ring"/>
    <property type="evidence" value="ECO:0007669"/>
    <property type="project" value="InterPro"/>
</dbReference>
<dbReference type="RefSeq" id="WP_067914243.1">
    <property type="nucleotide sequence ID" value="NZ_KQ954247.1"/>
</dbReference>
<dbReference type="PRINTS" id="PR01008">
    <property type="entry name" value="FLGLRINGFLGH"/>
</dbReference>
<dbReference type="EMBL" id="LLZS01000011">
    <property type="protein sequence ID" value="KUR69904.1"/>
    <property type="molecule type" value="Genomic_DNA"/>
</dbReference>
<reference evidence="9 10" key="1">
    <citation type="submission" date="2015-10" db="EMBL/GenBank/DDBJ databases">
        <title>Draft genome sequence of Novosphingobium fuchskuhlense DSM 25065 isolated from a surface water sample of the southwest basin of Lake Grosse Fuchskuhle.</title>
        <authorList>
            <person name="Ruckert C."/>
            <person name="Winkler A."/>
            <person name="Glaeser J."/>
            <person name="Grossart H.-P."/>
            <person name="Kalinowski J."/>
            <person name="Glaeser S."/>
        </authorList>
    </citation>
    <scope>NUCLEOTIDE SEQUENCE [LARGE SCALE GENOMIC DNA]</scope>
    <source>
        <strain evidence="9 10">FNE08-7</strain>
    </source>
</reference>
<dbReference type="GO" id="GO:0071973">
    <property type="term" value="P:bacterial-type flagellum-dependent cell motility"/>
    <property type="evidence" value="ECO:0007669"/>
    <property type="project" value="InterPro"/>
</dbReference>
<evidence type="ECO:0000256" key="2">
    <source>
        <dbReference type="ARBA" id="ARBA00004117"/>
    </source>
</evidence>
<comment type="similarity">
    <text evidence="4">Belongs to the FlgH family.</text>
</comment>
<protein>
    <recommendedName>
        <fullName evidence="11">Basal body L-ring protein</fullName>
    </recommendedName>
</protein>
<comment type="subcellular location">
    <subcellularLocation>
        <location evidence="2">Bacterial flagellum basal body</location>
    </subcellularLocation>
    <subcellularLocation>
        <location evidence="3">Cell outer membrane</location>
    </subcellularLocation>
</comment>
<evidence type="ECO:0008006" key="11">
    <source>
        <dbReference type="Google" id="ProtNLM"/>
    </source>
</evidence>
<proteinExistence type="inferred from homology"/>
<evidence type="ECO:0000256" key="8">
    <source>
        <dbReference type="ARBA" id="ARBA00023237"/>
    </source>
</evidence>
<dbReference type="OrthoDB" id="9789227at2"/>
<dbReference type="GO" id="GO:0009279">
    <property type="term" value="C:cell outer membrane"/>
    <property type="evidence" value="ECO:0007669"/>
    <property type="project" value="UniProtKB-SubCell"/>
</dbReference>
<keyword evidence="5" id="KW-0732">Signal</keyword>
<keyword evidence="7" id="KW-0975">Bacterial flagellum</keyword>
<evidence type="ECO:0000256" key="5">
    <source>
        <dbReference type="ARBA" id="ARBA00022729"/>
    </source>
</evidence>
<dbReference type="PANTHER" id="PTHR34933">
    <property type="entry name" value="FLAGELLAR L-RING PROTEIN"/>
    <property type="match status" value="1"/>
</dbReference>
<evidence type="ECO:0000313" key="9">
    <source>
        <dbReference type="EMBL" id="KUR69904.1"/>
    </source>
</evidence>
<dbReference type="PANTHER" id="PTHR34933:SF1">
    <property type="entry name" value="FLAGELLAR L-RING PROTEIN"/>
    <property type="match status" value="1"/>
</dbReference>
<evidence type="ECO:0000256" key="4">
    <source>
        <dbReference type="ARBA" id="ARBA00006929"/>
    </source>
</evidence>
<dbReference type="Proteomes" id="UP000058012">
    <property type="component" value="Unassembled WGS sequence"/>
</dbReference>
<accession>A0A124JT82</accession>
<gene>
    <name evidence="9" type="ORF">AQZ52_17540</name>
</gene>
<comment type="caution">
    <text evidence="9">The sequence shown here is derived from an EMBL/GenBank/DDBJ whole genome shotgun (WGS) entry which is preliminary data.</text>
</comment>
<dbReference type="STRING" id="1117702.AQZ52_17540"/>
<dbReference type="InterPro" id="IPR000527">
    <property type="entry name" value="Flag_Lring"/>
</dbReference>